<dbReference type="KEGG" id="dzi:111290235"/>
<evidence type="ECO:0000313" key="7">
    <source>
        <dbReference type="RefSeq" id="XP_022737304.1"/>
    </source>
</evidence>
<dbReference type="AlphaFoldDB" id="A0A6P5Y9Y4"/>
<protein>
    <submittedName>
        <fullName evidence="7">E3 ubiquitin-protein ligase RHA2A-like</fullName>
    </submittedName>
</protein>
<keyword evidence="1" id="KW-0479">Metal-binding</keyword>
<dbReference type="SMART" id="SM00184">
    <property type="entry name" value="RING"/>
    <property type="match status" value="1"/>
</dbReference>
<dbReference type="Proteomes" id="UP000515121">
    <property type="component" value="Unplaced"/>
</dbReference>
<dbReference type="GO" id="GO:0008270">
    <property type="term" value="F:zinc ion binding"/>
    <property type="evidence" value="ECO:0007669"/>
    <property type="project" value="UniProtKB-KW"/>
</dbReference>
<organism evidence="6 7">
    <name type="scientific">Durio zibethinus</name>
    <name type="common">Durian</name>
    <dbReference type="NCBI Taxonomy" id="66656"/>
    <lineage>
        <taxon>Eukaryota</taxon>
        <taxon>Viridiplantae</taxon>
        <taxon>Streptophyta</taxon>
        <taxon>Embryophyta</taxon>
        <taxon>Tracheophyta</taxon>
        <taxon>Spermatophyta</taxon>
        <taxon>Magnoliopsida</taxon>
        <taxon>eudicotyledons</taxon>
        <taxon>Gunneridae</taxon>
        <taxon>Pentapetalae</taxon>
        <taxon>rosids</taxon>
        <taxon>malvids</taxon>
        <taxon>Malvales</taxon>
        <taxon>Malvaceae</taxon>
        <taxon>Helicteroideae</taxon>
        <taxon>Durio</taxon>
    </lineage>
</organism>
<dbReference type="SUPFAM" id="SSF57850">
    <property type="entry name" value="RING/U-box"/>
    <property type="match status" value="1"/>
</dbReference>
<evidence type="ECO:0000256" key="2">
    <source>
        <dbReference type="ARBA" id="ARBA00022771"/>
    </source>
</evidence>
<dbReference type="GO" id="GO:0061630">
    <property type="term" value="F:ubiquitin protein ligase activity"/>
    <property type="evidence" value="ECO:0007669"/>
    <property type="project" value="TreeGrafter"/>
</dbReference>
<dbReference type="InterPro" id="IPR013083">
    <property type="entry name" value="Znf_RING/FYVE/PHD"/>
</dbReference>
<reference evidence="7" key="1">
    <citation type="submission" date="2025-08" db="UniProtKB">
        <authorList>
            <consortium name="RefSeq"/>
        </authorList>
    </citation>
    <scope>IDENTIFICATION</scope>
    <source>
        <tissue evidence="7">Fruit stalk</tissue>
    </source>
</reference>
<evidence type="ECO:0000256" key="4">
    <source>
        <dbReference type="PROSITE-ProRule" id="PRU00175"/>
    </source>
</evidence>
<evidence type="ECO:0000259" key="5">
    <source>
        <dbReference type="PROSITE" id="PS50089"/>
    </source>
</evidence>
<dbReference type="OrthoDB" id="8062037at2759"/>
<name>A0A6P5Y9Y4_DURZI</name>
<keyword evidence="6" id="KW-1185">Reference proteome</keyword>
<accession>A0A6P5Y9Y4</accession>
<dbReference type="GeneID" id="111290235"/>
<feature type="domain" description="RING-type" evidence="5">
    <location>
        <begin position="116"/>
        <end position="159"/>
    </location>
</feature>
<dbReference type="SMART" id="SM00744">
    <property type="entry name" value="RINGv"/>
    <property type="match status" value="1"/>
</dbReference>
<evidence type="ECO:0000313" key="6">
    <source>
        <dbReference type="Proteomes" id="UP000515121"/>
    </source>
</evidence>
<dbReference type="InterPro" id="IPR001841">
    <property type="entry name" value="Znf_RING"/>
</dbReference>
<evidence type="ECO:0000256" key="3">
    <source>
        <dbReference type="ARBA" id="ARBA00022833"/>
    </source>
</evidence>
<dbReference type="PANTHER" id="PTHR45969:SF81">
    <property type="entry name" value="OS08G0157400 PROTEIN"/>
    <property type="match status" value="1"/>
</dbReference>
<dbReference type="GO" id="GO:0016567">
    <property type="term" value="P:protein ubiquitination"/>
    <property type="evidence" value="ECO:0007669"/>
    <property type="project" value="TreeGrafter"/>
</dbReference>
<gene>
    <name evidence="7" type="primary">LOC111290235</name>
</gene>
<proteinExistence type="predicted"/>
<dbReference type="PANTHER" id="PTHR45969">
    <property type="entry name" value="RING ZINC FINGER PROTEIN-RELATED"/>
    <property type="match status" value="1"/>
</dbReference>
<keyword evidence="2 4" id="KW-0863">Zinc-finger</keyword>
<sequence>MSVLRSHRAFPVLPMKMNKCIPSMFLLTLVEYFKLLFKKAFTHLGLLKPPPEEDYYSANHFSGYVLLMDSRSRSLVPVPIQVVTEMIKQNLPVREYGNFIERFGDDHEQVEKNTICTVCLDSMEKNDEMRELCKCSHVFHKECLDTWVNEGQVTCPLCRSTLYPDRIDWTGRATCSWIIN</sequence>
<dbReference type="Gene3D" id="3.30.40.10">
    <property type="entry name" value="Zinc/RING finger domain, C3HC4 (zinc finger)"/>
    <property type="match status" value="1"/>
</dbReference>
<evidence type="ECO:0000256" key="1">
    <source>
        <dbReference type="ARBA" id="ARBA00022723"/>
    </source>
</evidence>
<dbReference type="Pfam" id="PF13639">
    <property type="entry name" value="zf-RING_2"/>
    <property type="match status" value="1"/>
</dbReference>
<dbReference type="RefSeq" id="XP_022737304.1">
    <property type="nucleotide sequence ID" value="XM_022881569.1"/>
</dbReference>
<dbReference type="InterPro" id="IPR011016">
    <property type="entry name" value="Znf_RING-CH"/>
</dbReference>
<dbReference type="PROSITE" id="PS50089">
    <property type="entry name" value="ZF_RING_2"/>
    <property type="match status" value="1"/>
</dbReference>
<keyword evidence="3" id="KW-0862">Zinc</keyword>